<proteinExistence type="inferred from homology"/>
<dbReference type="PANTHER" id="PTHR11963">
    <property type="entry name" value="LEUCINE AMINOPEPTIDASE-RELATED"/>
    <property type="match status" value="1"/>
</dbReference>
<feature type="domain" description="Cytosol aminopeptidase" evidence="5">
    <location>
        <begin position="442"/>
        <end position="449"/>
    </location>
</feature>
<keyword evidence="2" id="KW-0031">Aminopeptidase</keyword>
<evidence type="ECO:0000256" key="1">
    <source>
        <dbReference type="ARBA" id="ARBA00009528"/>
    </source>
</evidence>
<dbReference type="PROSITE" id="PS00631">
    <property type="entry name" value="CYTOSOL_AP"/>
    <property type="match status" value="1"/>
</dbReference>
<name>A0A1D2A9R0_AUXPR</name>
<dbReference type="PANTHER" id="PTHR11963:SF20">
    <property type="entry name" value="PEPTIDASE B"/>
    <property type="match status" value="1"/>
</dbReference>
<evidence type="ECO:0000259" key="5">
    <source>
        <dbReference type="PROSITE" id="PS00631"/>
    </source>
</evidence>
<dbReference type="Pfam" id="PF00883">
    <property type="entry name" value="Peptidase_M17"/>
    <property type="match status" value="1"/>
</dbReference>
<dbReference type="GO" id="GO:0006508">
    <property type="term" value="P:proteolysis"/>
    <property type="evidence" value="ECO:0007669"/>
    <property type="project" value="UniProtKB-KW"/>
</dbReference>
<dbReference type="AlphaFoldDB" id="A0A1D2A9R0"/>
<keyword evidence="4" id="KW-0378">Hydrolase</keyword>
<dbReference type="Pfam" id="PF21337">
    <property type="entry name" value="Peptidase_M17_N_1"/>
    <property type="match status" value="1"/>
</dbReference>
<reference evidence="6" key="1">
    <citation type="submission" date="2015-08" db="EMBL/GenBank/DDBJ databases">
        <authorList>
            <person name="Babu N.S."/>
            <person name="Beckwith C.J."/>
            <person name="Beseler K.G."/>
            <person name="Brison A."/>
            <person name="Carone J.V."/>
            <person name="Caskin T.P."/>
            <person name="Diamond M."/>
            <person name="Durham M.E."/>
            <person name="Foxe J.M."/>
            <person name="Go M."/>
            <person name="Henderson B.A."/>
            <person name="Jones I.B."/>
            <person name="McGettigan J.A."/>
            <person name="Micheletti S.J."/>
            <person name="Nasrallah M.E."/>
            <person name="Ortiz D."/>
            <person name="Piller C.R."/>
            <person name="Privatt S.R."/>
            <person name="Schneider S.L."/>
            <person name="Sharp S."/>
            <person name="Smith T.C."/>
            <person name="Stanton J.D."/>
            <person name="Ullery H.E."/>
            <person name="Wilson R.J."/>
            <person name="Serrano M.G."/>
            <person name="Buck G."/>
            <person name="Lee V."/>
            <person name="Wang Y."/>
            <person name="Carvalho R."/>
            <person name="Voegtly L."/>
            <person name="Shi R."/>
            <person name="Duckworth R."/>
            <person name="Johnson A."/>
            <person name="Loviza R."/>
            <person name="Walstead R."/>
            <person name="Shah Z."/>
            <person name="Kiflezghi M."/>
            <person name="Wade K."/>
            <person name="Ball S.L."/>
            <person name="Bradley K.W."/>
            <person name="Asai D.J."/>
            <person name="Bowman C.A."/>
            <person name="Russell D.A."/>
            <person name="Pope W.H."/>
            <person name="Jacobs-Sera D."/>
            <person name="Hendrix R.W."/>
            <person name="Hatfull G.F."/>
        </authorList>
    </citation>
    <scope>NUCLEOTIDE SEQUENCE</scope>
</reference>
<dbReference type="GO" id="GO:0070006">
    <property type="term" value="F:metalloaminopeptidase activity"/>
    <property type="evidence" value="ECO:0007669"/>
    <property type="project" value="InterPro"/>
</dbReference>
<keyword evidence="3" id="KW-0645">Protease</keyword>
<dbReference type="GO" id="GO:0030145">
    <property type="term" value="F:manganese ion binding"/>
    <property type="evidence" value="ECO:0007669"/>
    <property type="project" value="InterPro"/>
</dbReference>
<evidence type="ECO:0000256" key="4">
    <source>
        <dbReference type="ARBA" id="ARBA00022801"/>
    </source>
</evidence>
<dbReference type="InterPro" id="IPR000819">
    <property type="entry name" value="Peptidase_M17_C"/>
</dbReference>
<dbReference type="InterPro" id="IPR048816">
    <property type="entry name" value="Peptidase_M17_N_1"/>
</dbReference>
<evidence type="ECO:0000256" key="2">
    <source>
        <dbReference type="ARBA" id="ARBA00022438"/>
    </source>
</evidence>
<dbReference type="GO" id="GO:0005737">
    <property type="term" value="C:cytoplasm"/>
    <property type="evidence" value="ECO:0007669"/>
    <property type="project" value="InterPro"/>
</dbReference>
<protein>
    <recommendedName>
        <fullName evidence="5">Cytosol aminopeptidase domain-containing protein</fullName>
    </recommendedName>
</protein>
<dbReference type="Gene3D" id="3.40.220.10">
    <property type="entry name" value="Leucine Aminopeptidase, subunit E, domain 1"/>
    <property type="match status" value="1"/>
</dbReference>
<feature type="non-terminal residue" evidence="6">
    <location>
        <position position="1"/>
    </location>
</feature>
<accession>A0A1D2A9R0</accession>
<gene>
    <name evidence="6" type="ORF">g.47955</name>
</gene>
<dbReference type="InterPro" id="IPR011356">
    <property type="entry name" value="Leucine_aapep/pepB"/>
</dbReference>
<comment type="similarity">
    <text evidence="1">Belongs to the peptidase M17 family.</text>
</comment>
<dbReference type="InterPro" id="IPR043472">
    <property type="entry name" value="Macro_dom-like"/>
</dbReference>
<evidence type="ECO:0000313" key="6">
    <source>
        <dbReference type="EMBL" id="JAT75956.1"/>
    </source>
</evidence>
<organism evidence="6">
    <name type="scientific">Auxenochlorella protothecoides</name>
    <name type="common">Green microalga</name>
    <name type="synonym">Chlorella protothecoides</name>
    <dbReference type="NCBI Taxonomy" id="3075"/>
    <lineage>
        <taxon>Eukaryota</taxon>
        <taxon>Viridiplantae</taxon>
        <taxon>Chlorophyta</taxon>
        <taxon>core chlorophytes</taxon>
        <taxon>Trebouxiophyceae</taxon>
        <taxon>Chlorellales</taxon>
        <taxon>Chlorellaceae</taxon>
        <taxon>Auxenochlorella</taxon>
    </lineage>
</organism>
<dbReference type="SUPFAM" id="SSF53187">
    <property type="entry name" value="Zn-dependent exopeptidases"/>
    <property type="match status" value="1"/>
</dbReference>
<dbReference type="CDD" id="cd00433">
    <property type="entry name" value="Peptidase_M17"/>
    <property type="match status" value="1"/>
</dbReference>
<sequence length="614" mass="64461">SVCAGMERLFKAECSWLSALAADPRAIQITASVPWHDPDHFHNSKDCKVIGQAETKLPVVLDMRSTSLCSIARSVLLTRPSVVCTGSRRMPGRQTCWVHATAASPSGQEVYSNFDQRLRAEEHVLTSSTASHTALHLVTEGTYEHWLREQPESRRAWLRGIGFDPKDRKMAHLPSLTPDSDRHEALVAIESMEGPWAVAGLPSTLPPGSYALRPGPGRQAPDWQATASLAWALERYSFLRYKDEAARKAATAPRRLVVPPSPAQEEAGLLAAAIYLVRDLINTPAEDLTPAHLAAEAEALAAEHPGASLSVVSGDALLHADSFFPMVHAVGRAAACPPHLLDLRWQPAPQSASLPLLVLVGKGVTFDSGGLNIKPAAGMRLMKKDMGGAALVLGLAHVIMQAQLPVRLRVLVPAVENAVGPASFRPGDVLRSRAGRSVEVGNTDAEGRLILADALAAAGEGAAGGAGAAPDLVLDAATLTGAARVALGAELPALFTDDEAAAAGLAAAAAATGDPLWRLPLHAPYAHALRSPVADLLSCPEGGGLGGAITAALFLKEFAPAESPWVHLDTMGWNLKPRPGRPEGGEALALRAIWAFLKARYGGADGGRGAEGGR</sequence>
<dbReference type="Gene3D" id="3.40.630.10">
    <property type="entry name" value="Zn peptidases"/>
    <property type="match status" value="1"/>
</dbReference>
<dbReference type="EMBL" id="GDKF01002666">
    <property type="protein sequence ID" value="JAT75956.1"/>
    <property type="molecule type" value="Transcribed_RNA"/>
</dbReference>
<evidence type="ECO:0000256" key="3">
    <source>
        <dbReference type="ARBA" id="ARBA00022670"/>
    </source>
</evidence>
<dbReference type="PRINTS" id="PR00481">
    <property type="entry name" value="LAMNOPPTDASE"/>
</dbReference>